<dbReference type="InterPro" id="IPR056924">
    <property type="entry name" value="SH3_Tf2-1"/>
</dbReference>
<evidence type="ECO:0000259" key="1">
    <source>
        <dbReference type="Pfam" id="PF00385"/>
    </source>
</evidence>
<evidence type="ECO:0000259" key="2">
    <source>
        <dbReference type="Pfam" id="PF24626"/>
    </source>
</evidence>
<evidence type="ECO:0000313" key="4">
    <source>
        <dbReference type="Proteomes" id="UP001454036"/>
    </source>
</evidence>
<accession>A0AAV3RH97</accession>
<organism evidence="3 4">
    <name type="scientific">Lithospermum erythrorhizon</name>
    <name type="common">Purple gromwell</name>
    <name type="synonym">Lithospermum officinale var. erythrorhizon</name>
    <dbReference type="NCBI Taxonomy" id="34254"/>
    <lineage>
        <taxon>Eukaryota</taxon>
        <taxon>Viridiplantae</taxon>
        <taxon>Streptophyta</taxon>
        <taxon>Embryophyta</taxon>
        <taxon>Tracheophyta</taxon>
        <taxon>Spermatophyta</taxon>
        <taxon>Magnoliopsida</taxon>
        <taxon>eudicotyledons</taxon>
        <taxon>Gunneridae</taxon>
        <taxon>Pentapetalae</taxon>
        <taxon>asterids</taxon>
        <taxon>lamiids</taxon>
        <taxon>Boraginales</taxon>
        <taxon>Boraginaceae</taxon>
        <taxon>Boraginoideae</taxon>
        <taxon>Lithospermeae</taxon>
        <taxon>Lithospermum</taxon>
    </lineage>
</organism>
<evidence type="ECO:0008006" key="5">
    <source>
        <dbReference type="Google" id="ProtNLM"/>
    </source>
</evidence>
<dbReference type="AlphaFoldDB" id="A0AAV3RH97"/>
<name>A0AAV3RH97_LITER</name>
<dbReference type="InterPro" id="IPR023780">
    <property type="entry name" value="Chromo_domain"/>
</dbReference>
<evidence type="ECO:0000313" key="3">
    <source>
        <dbReference type="EMBL" id="GAA0175630.1"/>
    </source>
</evidence>
<gene>
    <name evidence="3" type="ORF">LIER_28766</name>
</gene>
<dbReference type="InterPro" id="IPR016197">
    <property type="entry name" value="Chromo-like_dom_sf"/>
</dbReference>
<feature type="domain" description="Chromo" evidence="1">
    <location>
        <begin position="159"/>
        <end position="205"/>
    </location>
</feature>
<sequence>MTPFEALYGRKCRTPVCWDEVGDRTIYGSELVEMSVERIKLIQQYLKVVQDRQKMYADRRRVDLTFEIGDKVFLRISPWKDVLRFGKRGKLSPRNVGPYEILGRVGPVAYLLALPPELVRIHNVFHVSCLRKYIRDESHILESQPMELGEDLTYEEKPVKILDRKEKVLRKKVVALVKVLWRNQRVEEATWEREEDVRSQYPHLFEIEG</sequence>
<protein>
    <recommendedName>
        <fullName evidence="5">Reverse transcriptase</fullName>
    </recommendedName>
</protein>
<dbReference type="PANTHER" id="PTHR46148">
    <property type="entry name" value="CHROMO DOMAIN-CONTAINING PROTEIN"/>
    <property type="match status" value="1"/>
</dbReference>
<dbReference type="Pfam" id="PF00385">
    <property type="entry name" value="Chromo"/>
    <property type="match status" value="1"/>
</dbReference>
<dbReference type="Proteomes" id="UP001454036">
    <property type="component" value="Unassembled WGS sequence"/>
</dbReference>
<feature type="domain" description="Tf2-1-like SH3-like" evidence="2">
    <location>
        <begin position="69"/>
        <end position="133"/>
    </location>
</feature>
<reference evidence="3 4" key="1">
    <citation type="submission" date="2024-01" db="EMBL/GenBank/DDBJ databases">
        <title>The complete chloroplast genome sequence of Lithospermum erythrorhizon: insights into the phylogenetic relationship among Boraginaceae species and the maternal lineages of purple gromwells.</title>
        <authorList>
            <person name="Okada T."/>
            <person name="Watanabe K."/>
        </authorList>
    </citation>
    <scope>NUCLEOTIDE SEQUENCE [LARGE SCALE GENOMIC DNA]</scope>
</reference>
<dbReference type="PANTHER" id="PTHR46148:SF57">
    <property type="entry name" value="OS12G0499874 PROTEIN"/>
    <property type="match status" value="1"/>
</dbReference>
<dbReference type="SUPFAM" id="SSF54160">
    <property type="entry name" value="Chromo domain-like"/>
    <property type="match status" value="1"/>
</dbReference>
<dbReference type="EMBL" id="BAABME010009689">
    <property type="protein sequence ID" value="GAA0175630.1"/>
    <property type="molecule type" value="Genomic_DNA"/>
</dbReference>
<dbReference type="Pfam" id="PF24626">
    <property type="entry name" value="SH3_Tf2-1"/>
    <property type="match status" value="1"/>
</dbReference>
<comment type="caution">
    <text evidence="3">The sequence shown here is derived from an EMBL/GenBank/DDBJ whole genome shotgun (WGS) entry which is preliminary data.</text>
</comment>
<proteinExistence type="predicted"/>
<keyword evidence="4" id="KW-1185">Reference proteome</keyword>